<comment type="caution">
    <text evidence="3">The sequence shown here is derived from an EMBL/GenBank/DDBJ whole genome shotgun (WGS) entry which is preliminary data.</text>
</comment>
<proteinExistence type="inferred from homology"/>
<dbReference type="Pfam" id="PF00735">
    <property type="entry name" value="Septin"/>
    <property type="match status" value="1"/>
</dbReference>
<keyword evidence="1" id="KW-0547">Nucleotide-binding</keyword>
<dbReference type="AlphaFoldDB" id="A0A507FMV5"/>
<dbReference type="OrthoDB" id="5340910at2759"/>
<comment type="similarity">
    <text evidence="1">Belongs to the TRAFAC class TrmE-Era-EngA-EngB-Septin-like GTPase superfamily. Septin GTPase family.</text>
</comment>
<reference evidence="3 4" key="1">
    <citation type="journal article" date="2019" name="Sci. Rep.">
        <title>Comparative genomics of chytrid fungi reveal insights into the obligate biotrophic and pathogenic lifestyle of Synchytrium endobioticum.</title>
        <authorList>
            <person name="van de Vossenberg B.T.L.H."/>
            <person name="Warris S."/>
            <person name="Nguyen H.D.T."/>
            <person name="van Gent-Pelzer M.P.E."/>
            <person name="Joly D.L."/>
            <person name="van de Geest H.C."/>
            <person name="Bonants P.J.M."/>
            <person name="Smith D.S."/>
            <person name="Levesque C.A."/>
            <person name="van der Lee T.A.J."/>
        </authorList>
    </citation>
    <scope>NUCLEOTIDE SEQUENCE [LARGE SCALE GENOMIC DNA]</scope>
    <source>
        <strain evidence="3 4">CBS 675.73</strain>
    </source>
</reference>
<dbReference type="SUPFAM" id="SSF52540">
    <property type="entry name" value="P-loop containing nucleoside triphosphate hydrolases"/>
    <property type="match status" value="1"/>
</dbReference>
<sequence length="307" mass="34227">MRTVKDIETRNAPSEAVLIDLIRRQNMILRTKESRAFTPACCGRLKIMLAGDTGIGKTRLIESFMRSAFSSSHSSLKKQTSDFPVICEIPSSTLPLDSTVMDPSGKCNNITFVDTPGLGAFMDASSVIQPCLEYITNQFEKTNAFLNPNIEDHRLSEFFNNLGAGGGLGHVDVCLYCVLHRVKPVDIEFMRLLAAHVTLVPIILKSDTMSLESVFSLKKTFLHHLSRSNIPIYGFGLGEQELTRLAEFHVGGSVPFCVSTVETTEDRDGWCLNEAELLWRSLLCNHLADLRRLGVERFLAWRTANKS</sequence>
<feature type="domain" description="Septin-type G" evidence="2">
    <location>
        <begin position="41"/>
        <end position="307"/>
    </location>
</feature>
<protein>
    <recommendedName>
        <fullName evidence="2">Septin-type G domain-containing protein</fullName>
    </recommendedName>
</protein>
<dbReference type="PANTHER" id="PTHR18884">
    <property type="entry name" value="SEPTIN"/>
    <property type="match status" value="1"/>
</dbReference>
<dbReference type="Proteomes" id="UP000320333">
    <property type="component" value="Unassembled WGS sequence"/>
</dbReference>
<evidence type="ECO:0000313" key="3">
    <source>
        <dbReference type="EMBL" id="TPX77739.1"/>
    </source>
</evidence>
<evidence type="ECO:0000313" key="4">
    <source>
        <dbReference type="Proteomes" id="UP000320333"/>
    </source>
</evidence>
<dbReference type="PROSITE" id="PS51719">
    <property type="entry name" value="G_SEPTIN"/>
    <property type="match status" value="1"/>
</dbReference>
<organism evidence="3 4">
    <name type="scientific">Chytriomyces confervae</name>
    <dbReference type="NCBI Taxonomy" id="246404"/>
    <lineage>
        <taxon>Eukaryota</taxon>
        <taxon>Fungi</taxon>
        <taxon>Fungi incertae sedis</taxon>
        <taxon>Chytridiomycota</taxon>
        <taxon>Chytridiomycota incertae sedis</taxon>
        <taxon>Chytridiomycetes</taxon>
        <taxon>Chytridiales</taxon>
        <taxon>Chytriomycetaceae</taxon>
        <taxon>Chytriomyces</taxon>
    </lineage>
</organism>
<gene>
    <name evidence="3" type="ORF">CcCBS67573_g01015</name>
</gene>
<dbReference type="STRING" id="246404.A0A507FMV5"/>
<accession>A0A507FMV5</accession>
<evidence type="ECO:0000256" key="1">
    <source>
        <dbReference type="RuleBase" id="RU004560"/>
    </source>
</evidence>
<dbReference type="EMBL" id="QEAP01000015">
    <property type="protein sequence ID" value="TPX77739.1"/>
    <property type="molecule type" value="Genomic_DNA"/>
</dbReference>
<dbReference type="GO" id="GO:0005525">
    <property type="term" value="F:GTP binding"/>
    <property type="evidence" value="ECO:0007669"/>
    <property type="project" value="UniProtKB-KW"/>
</dbReference>
<dbReference type="Gene3D" id="3.40.50.300">
    <property type="entry name" value="P-loop containing nucleotide triphosphate hydrolases"/>
    <property type="match status" value="1"/>
</dbReference>
<keyword evidence="4" id="KW-1185">Reference proteome</keyword>
<dbReference type="InterPro" id="IPR027417">
    <property type="entry name" value="P-loop_NTPase"/>
</dbReference>
<keyword evidence="1" id="KW-0342">GTP-binding</keyword>
<name>A0A507FMV5_9FUNG</name>
<dbReference type="InterPro" id="IPR030379">
    <property type="entry name" value="G_SEPTIN_dom"/>
</dbReference>
<evidence type="ECO:0000259" key="2">
    <source>
        <dbReference type="PROSITE" id="PS51719"/>
    </source>
</evidence>